<evidence type="ECO:0000313" key="5">
    <source>
        <dbReference type="EMBL" id="KAE9972597.1"/>
    </source>
</evidence>
<evidence type="ECO:0000313" key="6">
    <source>
        <dbReference type="Proteomes" id="UP000447873"/>
    </source>
</evidence>
<keyword evidence="4" id="KW-0732">Signal</keyword>
<accession>A0A8H3YWQ4</accession>
<gene>
    <name evidence="5" type="ORF">EG328_004912</name>
</gene>
<dbReference type="SUPFAM" id="SSF52266">
    <property type="entry name" value="SGNH hydrolase"/>
    <property type="match status" value="1"/>
</dbReference>
<keyword evidence="3" id="KW-1133">Transmembrane helix</keyword>
<proteinExistence type="predicted"/>
<dbReference type="CDD" id="cd01846">
    <property type="entry name" value="fatty_acyltransferase_like"/>
    <property type="match status" value="1"/>
</dbReference>
<dbReference type="GO" id="GO:0016788">
    <property type="term" value="F:hydrolase activity, acting on ester bonds"/>
    <property type="evidence" value="ECO:0007669"/>
    <property type="project" value="InterPro"/>
</dbReference>
<sequence length="443" mass="47706">MRWLFPIIMFIAIIALVVGLVVGLPSHVAPQLADSTNGTGSGNGTTASTDYNFFFFFGDSYTNTAFDPDGAQPSPFNPFGNNALSATDESLAGGPNWAEDLTFMYTTKTTLTYDYAYNCGTVDSAIVRNCGPAVRTIVDQVADFAETLKKGSQYGNFSQQNSLFAFWIGINDAHITANDAIQDKDIDPIMEKVANRYMEQLSTLYSYGAKNFLLLNVPPFDRTPQILETNQQNIIRQRLSITSLNTHISTSFETWQSAHPGIKSMLIDTMPIFNEALDDPTKIGDRNSTCDVGRSGASAGCVWWNDFHPTVNMHRWIAEKVAEKAKGVWGIALGYSLALTILALASPLIAIPLAEPGIPLFAPVIFTGSSDEESHASNAPVSSLIKKRGGGVAIAAFTAISTGKYSHIPNTIASPLTEKRRSGGGATAATAGGGHGCHQQWRT</sequence>
<keyword evidence="3" id="KW-0812">Transmembrane</keyword>
<dbReference type="PANTHER" id="PTHR45648">
    <property type="entry name" value="GDSL LIPASE/ACYLHYDROLASE FAMILY PROTEIN (AFU_ORTHOLOGUE AFUA_4G14700)"/>
    <property type="match status" value="1"/>
</dbReference>
<dbReference type="InterPro" id="IPR001087">
    <property type="entry name" value="GDSL"/>
</dbReference>
<dbReference type="Pfam" id="PF00657">
    <property type="entry name" value="Lipase_GDSL"/>
    <property type="match status" value="1"/>
</dbReference>
<dbReference type="Proteomes" id="UP000447873">
    <property type="component" value="Unassembled WGS sequence"/>
</dbReference>
<comment type="caution">
    <text evidence="5">The sequence shown here is derived from an EMBL/GenBank/DDBJ whole genome shotgun (WGS) entry which is preliminary data.</text>
</comment>
<reference evidence="5 6" key="1">
    <citation type="submission" date="2018-12" db="EMBL/GenBank/DDBJ databases">
        <title>Venturia inaequalis Genome Resource.</title>
        <authorList>
            <person name="Lichtner F.J."/>
        </authorList>
    </citation>
    <scope>NUCLEOTIDE SEQUENCE [LARGE SCALE GENOMIC DNA]</scope>
    <source>
        <strain evidence="5 6">120213</strain>
    </source>
</reference>
<protein>
    <recommendedName>
        <fullName evidence="7">Carbohydrate esterase family 16 protein</fullName>
    </recommendedName>
</protein>
<feature type="chain" id="PRO_5034081993" description="Carbohydrate esterase family 16 protein" evidence="4">
    <location>
        <begin position="20"/>
        <end position="443"/>
    </location>
</feature>
<dbReference type="InterPro" id="IPR036514">
    <property type="entry name" value="SGNH_hydro_sf"/>
</dbReference>
<evidence type="ECO:0008006" key="7">
    <source>
        <dbReference type="Google" id="ProtNLM"/>
    </source>
</evidence>
<dbReference type="AlphaFoldDB" id="A0A8H3YWQ4"/>
<feature type="region of interest" description="Disordered" evidence="2">
    <location>
        <begin position="416"/>
        <end position="443"/>
    </location>
</feature>
<keyword evidence="1" id="KW-0378">Hydrolase</keyword>
<feature type="signal peptide" evidence="4">
    <location>
        <begin position="1"/>
        <end position="19"/>
    </location>
</feature>
<dbReference type="Gene3D" id="3.40.50.1110">
    <property type="entry name" value="SGNH hydrolase"/>
    <property type="match status" value="1"/>
</dbReference>
<dbReference type="PANTHER" id="PTHR45648:SF22">
    <property type="entry name" value="GDSL LIPASE_ACYLHYDROLASE FAMILY PROTEIN (AFU_ORTHOLOGUE AFUA_4G14700)"/>
    <property type="match status" value="1"/>
</dbReference>
<evidence type="ECO:0000256" key="3">
    <source>
        <dbReference type="SAM" id="Phobius"/>
    </source>
</evidence>
<evidence type="ECO:0000256" key="2">
    <source>
        <dbReference type="SAM" id="MobiDB-lite"/>
    </source>
</evidence>
<dbReference type="EMBL" id="WNWS01000265">
    <property type="protein sequence ID" value="KAE9972597.1"/>
    <property type="molecule type" value="Genomic_DNA"/>
</dbReference>
<dbReference type="InterPro" id="IPR051058">
    <property type="entry name" value="GDSL_Est/Lipase"/>
</dbReference>
<organism evidence="5 6">
    <name type="scientific">Venturia inaequalis</name>
    <name type="common">Apple scab fungus</name>
    <dbReference type="NCBI Taxonomy" id="5025"/>
    <lineage>
        <taxon>Eukaryota</taxon>
        <taxon>Fungi</taxon>
        <taxon>Dikarya</taxon>
        <taxon>Ascomycota</taxon>
        <taxon>Pezizomycotina</taxon>
        <taxon>Dothideomycetes</taxon>
        <taxon>Pleosporomycetidae</taxon>
        <taxon>Venturiales</taxon>
        <taxon>Venturiaceae</taxon>
        <taxon>Venturia</taxon>
    </lineage>
</organism>
<evidence type="ECO:0000256" key="4">
    <source>
        <dbReference type="SAM" id="SignalP"/>
    </source>
</evidence>
<feature type="compositionally biased region" description="Gly residues" evidence="2">
    <location>
        <begin position="423"/>
        <end position="436"/>
    </location>
</feature>
<name>A0A8H3YWQ4_VENIN</name>
<evidence type="ECO:0000256" key="1">
    <source>
        <dbReference type="ARBA" id="ARBA00022801"/>
    </source>
</evidence>
<feature type="transmembrane region" description="Helical" evidence="3">
    <location>
        <begin position="328"/>
        <end position="351"/>
    </location>
</feature>
<keyword evidence="3" id="KW-0472">Membrane</keyword>